<comment type="caution">
    <text evidence="1">The sequence shown here is derived from an EMBL/GenBank/DDBJ whole genome shotgun (WGS) entry which is preliminary data.</text>
</comment>
<dbReference type="RefSeq" id="WP_379577240.1">
    <property type="nucleotide sequence ID" value="NZ_JBHUFV010000051.1"/>
</dbReference>
<evidence type="ECO:0000313" key="2">
    <source>
        <dbReference type="Proteomes" id="UP001597368"/>
    </source>
</evidence>
<reference evidence="2" key="1">
    <citation type="journal article" date="2019" name="Int. J. Syst. Evol. Microbiol.">
        <title>The Global Catalogue of Microorganisms (GCM) 10K type strain sequencing project: providing services to taxonomists for standard genome sequencing and annotation.</title>
        <authorList>
            <consortium name="The Broad Institute Genomics Platform"/>
            <consortium name="The Broad Institute Genome Sequencing Center for Infectious Disease"/>
            <person name="Wu L."/>
            <person name="Ma J."/>
        </authorList>
    </citation>
    <scope>NUCLEOTIDE SEQUENCE [LARGE SCALE GENOMIC DNA]</scope>
    <source>
        <strain evidence="2">ICMP 6774ER</strain>
    </source>
</reference>
<dbReference type="EMBL" id="JBHUFV010000051">
    <property type="protein sequence ID" value="MFD1936711.1"/>
    <property type="molecule type" value="Genomic_DNA"/>
</dbReference>
<organism evidence="1 2">
    <name type="scientific">Nonomuraea mangrovi</name>
    <dbReference type="NCBI Taxonomy" id="2316207"/>
    <lineage>
        <taxon>Bacteria</taxon>
        <taxon>Bacillati</taxon>
        <taxon>Actinomycetota</taxon>
        <taxon>Actinomycetes</taxon>
        <taxon>Streptosporangiales</taxon>
        <taxon>Streptosporangiaceae</taxon>
        <taxon>Nonomuraea</taxon>
    </lineage>
</organism>
<dbReference type="Proteomes" id="UP001597368">
    <property type="component" value="Unassembled WGS sequence"/>
</dbReference>
<evidence type="ECO:0008006" key="3">
    <source>
        <dbReference type="Google" id="ProtNLM"/>
    </source>
</evidence>
<sequence>MSAPDTVGTIVEAPPPAVVHRVWETMITLRESERGPLHVRHAPLLASGDLGGGVPMSSILMPSGLRASLVRSLRLADADVGLRPEEARGGTSTGLSTLRADIAAFDDLALSRQAEVLACLNCLTEQAVAVSLVRQLRSDHLLTVPGCRVLYEVGRVLLRMYNPQARQVFERIADLCEEPMLRVLARVQLGAMAVRLQGDMDSATAHVSATWSEYAEAEACFDGFLRLLLQSRASRLTALVAMRVGDTDGQSAAMERSLETALELERISRRRSRYNRLVSAENMKIVAESHLKAAGGVGDTSGVVRWATTMLSIDPDDPGTWRDITTNAARCGLITEAAIATVGMTFVGGTGTVGSVERIVATTDRPGSSEELRHELAAAIAGLAAAAHAPMARCP</sequence>
<keyword evidence="2" id="KW-1185">Reference proteome</keyword>
<protein>
    <recommendedName>
        <fullName evidence="3">XRE family transcriptional regulator</fullName>
    </recommendedName>
</protein>
<accession>A0ABW4T4V3</accession>
<proteinExistence type="predicted"/>
<name>A0ABW4T4V3_9ACTN</name>
<evidence type="ECO:0000313" key="1">
    <source>
        <dbReference type="EMBL" id="MFD1936711.1"/>
    </source>
</evidence>
<gene>
    <name evidence="1" type="ORF">ACFSKW_35095</name>
</gene>